<dbReference type="PANTHER" id="PTHR30146:SF148">
    <property type="entry name" value="HTH-TYPE TRANSCRIPTIONAL REPRESSOR PURR-RELATED"/>
    <property type="match status" value="1"/>
</dbReference>
<dbReference type="InterPro" id="IPR010982">
    <property type="entry name" value="Lambda_DNA-bd_dom_sf"/>
</dbReference>
<dbReference type="Proteomes" id="UP000515679">
    <property type="component" value="Chromosome"/>
</dbReference>
<dbReference type="InterPro" id="IPR046335">
    <property type="entry name" value="LacI/GalR-like_sensor"/>
</dbReference>
<organism evidence="6 7">
    <name type="scientific">Cohnella cholangitidis</name>
    <dbReference type="NCBI Taxonomy" id="2598458"/>
    <lineage>
        <taxon>Bacteria</taxon>
        <taxon>Bacillati</taxon>
        <taxon>Bacillota</taxon>
        <taxon>Bacilli</taxon>
        <taxon>Bacillales</taxon>
        <taxon>Paenibacillaceae</taxon>
        <taxon>Cohnella</taxon>
    </lineage>
</organism>
<dbReference type="Pfam" id="PF00356">
    <property type="entry name" value="LacI"/>
    <property type="match status" value="1"/>
</dbReference>
<proteinExistence type="predicted"/>
<evidence type="ECO:0000256" key="2">
    <source>
        <dbReference type="ARBA" id="ARBA00023015"/>
    </source>
</evidence>
<dbReference type="PANTHER" id="PTHR30146">
    <property type="entry name" value="LACI-RELATED TRANSCRIPTIONAL REPRESSOR"/>
    <property type="match status" value="1"/>
</dbReference>
<keyword evidence="4" id="KW-0804">Transcription</keyword>
<keyword evidence="1" id="KW-0678">Repressor</keyword>
<evidence type="ECO:0000256" key="3">
    <source>
        <dbReference type="ARBA" id="ARBA00023125"/>
    </source>
</evidence>
<dbReference type="EMBL" id="CP041969">
    <property type="protein sequence ID" value="QMV43159.1"/>
    <property type="molecule type" value="Genomic_DNA"/>
</dbReference>
<dbReference type="Pfam" id="PF13377">
    <property type="entry name" value="Peripla_BP_3"/>
    <property type="match status" value="1"/>
</dbReference>
<dbReference type="CDD" id="cd19974">
    <property type="entry name" value="PBP1_LacI-like"/>
    <property type="match status" value="1"/>
</dbReference>
<sequence>MKSGVTMRDIADKLGISVVTVSKALSDKEGVGEELKRKIKELASEMGYRMNVMAKAMKEGYTYNIGIIVAERFTGVSPSFYQQFHQHIVKSLEEYRYSAILHILSAQDEEQFVMPWIYQEKKVDGFIILGHIHKSYIEMLHQADTPVVFLDFYTDQERMDTVITDNFYAMYEMTNYLINCGHRKIAFVGNLYSTSSIQDRFLGYYKSLLEHNLKLDERYIINDRDERGRFIDIQLPDEMPTAFVCNCDQVAYELMIVLKANGYKIPDDCSVVGFDNDIFSTLCEPKLTTVEVNMPEMARVAAKFMIKKVTNKSSSFGRVLIKGKIIRRESVKKL</sequence>
<dbReference type="AlphaFoldDB" id="A0A7G5C1S5"/>
<dbReference type="InterPro" id="IPR000843">
    <property type="entry name" value="HTH_LacI"/>
</dbReference>
<gene>
    <name evidence="6" type="ORF">FPL14_19695</name>
</gene>
<dbReference type="GO" id="GO:0003700">
    <property type="term" value="F:DNA-binding transcription factor activity"/>
    <property type="evidence" value="ECO:0007669"/>
    <property type="project" value="TreeGrafter"/>
</dbReference>
<dbReference type="SUPFAM" id="SSF53822">
    <property type="entry name" value="Periplasmic binding protein-like I"/>
    <property type="match status" value="1"/>
</dbReference>
<evidence type="ECO:0000259" key="5">
    <source>
        <dbReference type="PROSITE" id="PS50932"/>
    </source>
</evidence>
<feature type="domain" description="HTH lacI-type" evidence="5">
    <location>
        <begin position="5"/>
        <end position="59"/>
    </location>
</feature>
<dbReference type="SMART" id="SM00354">
    <property type="entry name" value="HTH_LACI"/>
    <property type="match status" value="1"/>
</dbReference>
<evidence type="ECO:0000313" key="7">
    <source>
        <dbReference type="Proteomes" id="UP000515679"/>
    </source>
</evidence>
<reference evidence="6 7" key="1">
    <citation type="submission" date="2019-07" db="EMBL/GenBank/DDBJ databases">
        <authorList>
            <person name="Kim J.K."/>
            <person name="Cheong H.-M."/>
            <person name="Choi Y."/>
            <person name="Hwang K.J."/>
            <person name="Lee S."/>
            <person name="Choi C."/>
        </authorList>
    </citation>
    <scope>NUCLEOTIDE SEQUENCE [LARGE SCALE GENOMIC DNA]</scope>
    <source>
        <strain evidence="6 7">KS 22</strain>
    </source>
</reference>
<dbReference type="Gene3D" id="1.10.260.40">
    <property type="entry name" value="lambda repressor-like DNA-binding domains"/>
    <property type="match status" value="1"/>
</dbReference>
<accession>A0A7G5C1S5</accession>
<protein>
    <submittedName>
        <fullName evidence="6">LacI family DNA-binding transcriptional regulator</fullName>
    </submittedName>
</protein>
<dbReference type="InterPro" id="IPR028082">
    <property type="entry name" value="Peripla_BP_I"/>
</dbReference>
<keyword evidence="7" id="KW-1185">Reference proteome</keyword>
<dbReference type="RefSeq" id="WP_182299393.1">
    <property type="nucleotide sequence ID" value="NZ_CP041969.1"/>
</dbReference>
<name>A0A7G5C1S5_9BACL</name>
<evidence type="ECO:0000256" key="4">
    <source>
        <dbReference type="ARBA" id="ARBA00023163"/>
    </source>
</evidence>
<dbReference type="PROSITE" id="PS50932">
    <property type="entry name" value="HTH_LACI_2"/>
    <property type="match status" value="1"/>
</dbReference>
<dbReference type="KEGG" id="cchl:FPL14_19695"/>
<keyword evidence="3 6" id="KW-0238">DNA-binding</keyword>
<dbReference type="SUPFAM" id="SSF47413">
    <property type="entry name" value="lambda repressor-like DNA-binding domains"/>
    <property type="match status" value="1"/>
</dbReference>
<evidence type="ECO:0000256" key="1">
    <source>
        <dbReference type="ARBA" id="ARBA00022491"/>
    </source>
</evidence>
<dbReference type="Gene3D" id="3.40.50.2300">
    <property type="match status" value="2"/>
</dbReference>
<keyword evidence="2" id="KW-0805">Transcription regulation</keyword>
<dbReference type="CDD" id="cd01392">
    <property type="entry name" value="HTH_LacI"/>
    <property type="match status" value="1"/>
</dbReference>
<dbReference type="GO" id="GO:0000976">
    <property type="term" value="F:transcription cis-regulatory region binding"/>
    <property type="evidence" value="ECO:0007669"/>
    <property type="project" value="TreeGrafter"/>
</dbReference>
<evidence type="ECO:0000313" key="6">
    <source>
        <dbReference type="EMBL" id="QMV43159.1"/>
    </source>
</evidence>